<evidence type="ECO:0000313" key="2">
    <source>
        <dbReference type="Proteomes" id="UP000324897"/>
    </source>
</evidence>
<sequence>MTDGGLLCLPSRSTTPAAVEALCRGEAGLHVNSSKVAIIENRGARTNLSKNILMNSQERWIHKTASNEWNIAIEDAGAVLEELRIIVTSQVPLIFQQGHPDGLHPLIDCMMIIEQ</sequence>
<feature type="non-terminal residue" evidence="1">
    <location>
        <position position="1"/>
    </location>
</feature>
<reference evidence="1 2" key="1">
    <citation type="journal article" date="2019" name="Sci. Rep.">
        <title>A high-quality genome of Eragrostis curvula grass provides insights into Poaceae evolution and supports new strategies to enhance forage quality.</title>
        <authorList>
            <person name="Carballo J."/>
            <person name="Santos B.A.C.M."/>
            <person name="Zappacosta D."/>
            <person name="Garbus I."/>
            <person name="Selva J.P."/>
            <person name="Gallo C.A."/>
            <person name="Diaz A."/>
            <person name="Albertini E."/>
            <person name="Caccamo M."/>
            <person name="Echenique V."/>
        </authorList>
    </citation>
    <scope>NUCLEOTIDE SEQUENCE [LARGE SCALE GENOMIC DNA]</scope>
    <source>
        <strain evidence="2">cv. Victoria</strain>
        <tissue evidence="1">Leaf</tissue>
    </source>
</reference>
<dbReference type="Gramene" id="TVU13035">
    <property type="protein sequence ID" value="TVU13035"/>
    <property type="gene ID" value="EJB05_46709"/>
</dbReference>
<organism evidence="1 2">
    <name type="scientific">Eragrostis curvula</name>
    <name type="common">weeping love grass</name>
    <dbReference type="NCBI Taxonomy" id="38414"/>
    <lineage>
        <taxon>Eukaryota</taxon>
        <taxon>Viridiplantae</taxon>
        <taxon>Streptophyta</taxon>
        <taxon>Embryophyta</taxon>
        <taxon>Tracheophyta</taxon>
        <taxon>Spermatophyta</taxon>
        <taxon>Magnoliopsida</taxon>
        <taxon>Liliopsida</taxon>
        <taxon>Poales</taxon>
        <taxon>Poaceae</taxon>
        <taxon>PACMAD clade</taxon>
        <taxon>Chloridoideae</taxon>
        <taxon>Eragrostideae</taxon>
        <taxon>Eragrostidinae</taxon>
        <taxon>Eragrostis</taxon>
    </lineage>
</organism>
<gene>
    <name evidence="1" type="ORF">EJB05_46709</name>
</gene>
<protein>
    <submittedName>
        <fullName evidence="1">Uncharacterized protein</fullName>
    </submittedName>
</protein>
<keyword evidence="2" id="KW-1185">Reference proteome</keyword>
<accession>A0A5J9TP21</accession>
<comment type="caution">
    <text evidence="1">The sequence shown here is derived from an EMBL/GenBank/DDBJ whole genome shotgun (WGS) entry which is preliminary data.</text>
</comment>
<dbReference type="Proteomes" id="UP000324897">
    <property type="component" value="Chromosome 3"/>
</dbReference>
<name>A0A5J9TP21_9POAL</name>
<evidence type="ECO:0000313" key="1">
    <source>
        <dbReference type="EMBL" id="TVU13035.1"/>
    </source>
</evidence>
<dbReference type="AlphaFoldDB" id="A0A5J9TP21"/>
<proteinExistence type="predicted"/>
<dbReference type="EMBL" id="RWGY01000039">
    <property type="protein sequence ID" value="TVU13035.1"/>
    <property type="molecule type" value="Genomic_DNA"/>
</dbReference>